<dbReference type="GO" id="GO:0005516">
    <property type="term" value="F:calmodulin binding"/>
    <property type="evidence" value="ECO:0007669"/>
    <property type="project" value="InterPro"/>
</dbReference>
<feature type="region of interest" description="Disordered" evidence="8">
    <location>
        <begin position="1"/>
        <end position="23"/>
    </location>
</feature>
<dbReference type="InterPro" id="IPR012416">
    <property type="entry name" value="CBP60"/>
</dbReference>
<evidence type="ECO:0000256" key="6">
    <source>
        <dbReference type="ARBA" id="ARBA00023163"/>
    </source>
</evidence>
<dbReference type="GO" id="GO:0043565">
    <property type="term" value="F:sequence-specific DNA binding"/>
    <property type="evidence" value="ECO:0007669"/>
    <property type="project" value="TreeGrafter"/>
</dbReference>
<keyword evidence="7" id="KW-0539">Nucleus</keyword>
<dbReference type="Pfam" id="PF20451">
    <property type="entry name" value="Calmod_bind_M"/>
    <property type="match status" value="1"/>
</dbReference>
<feature type="domain" description="Calmodulin binding protein C-terminal" evidence="11">
    <location>
        <begin position="319"/>
        <end position="377"/>
    </location>
</feature>
<evidence type="ECO:0000313" key="12">
    <source>
        <dbReference type="Proteomes" id="UP001515500"/>
    </source>
</evidence>
<evidence type="ECO:0000256" key="8">
    <source>
        <dbReference type="SAM" id="MobiDB-lite"/>
    </source>
</evidence>
<evidence type="ECO:0000256" key="2">
    <source>
        <dbReference type="ARBA" id="ARBA00007214"/>
    </source>
</evidence>
<dbReference type="InterPro" id="IPR046830">
    <property type="entry name" value="Calmod_bind_M"/>
</dbReference>
<evidence type="ECO:0000256" key="5">
    <source>
        <dbReference type="ARBA" id="ARBA00023159"/>
    </source>
</evidence>
<dbReference type="GO" id="GO:0080142">
    <property type="term" value="P:regulation of salicylic acid biosynthetic process"/>
    <property type="evidence" value="ECO:0007669"/>
    <property type="project" value="TreeGrafter"/>
</dbReference>
<name>A0AB40BC09_DIOCR</name>
<dbReference type="InterPro" id="IPR046831">
    <property type="entry name" value="Calmodulin_bind_N"/>
</dbReference>
<evidence type="ECO:0000256" key="1">
    <source>
        <dbReference type="ARBA" id="ARBA00004123"/>
    </source>
</evidence>
<sequence length="444" mass="50638">MAAKRLYEGDDQKENQDQQGGKRLKKLPSFSTVIRDVIMAKSLQNFCLALEPLLRQVVKEEMEHKLAQGALMLPRSPQRQIQEEFSNLKLIFKKPPILPIYTFSKIEDEEGNHLQIQLIDTLTGETPVAFHRLSNLKVEIVAVNGDFPGDREEWMATEFNNNIMREREGRRPLLLGDVSVTLRDGVAYITHLSFTDNSSWIRSRHFRIGARVVPESYDGPRILEALTERFTVKDQRGELYKKHYPPALVDDVWRLDRIGKGGAFHVKLGAEHIETVQDFLKLLVIDPDHLRVILSSMSDKMWEGTINHAKTCPIGSKRYLFNDPYYGNTVFLNPICEIMGVILQGNLYTPDQLSIQQRAYVQSLAKQAYYNWDKLEETEFSLPANALLPIELPAPQGLMASSSWHAANQEITTVTEFQIEGPNESQFFEAAFSLDFSGSKTQPD</sequence>
<keyword evidence="4" id="KW-0238">DNA-binding</keyword>
<evidence type="ECO:0000256" key="3">
    <source>
        <dbReference type="ARBA" id="ARBA00023015"/>
    </source>
</evidence>
<dbReference type="Proteomes" id="UP001515500">
    <property type="component" value="Chromosome 5"/>
</dbReference>
<proteinExistence type="inferred from homology"/>
<protein>
    <submittedName>
        <fullName evidence="13">Calmodulin-binding protein 60 B-like isoform X1</fullName>
    </submittedName>
</protein>
<keyword evidence="12" id="KW-1185">Reference proteome</keyword>
<evidence type="ECO:0000256" key="4">
    <source>
        <dbReference type="ARBA" id="ARBA00023125"/>
    </source>
</evidence>
<accession>A0AB40BC09</accession>
<dbReference type="RefSeq" id="XP_039124173.1">
    <property type="nucleotide sequence ID" value="XM_039268239.1"/>
</dbReference>
<dbReference type="PANTHER" id="PTHR31713:SF42">
    <property type="entry name" value="PROTEIN SAR DEFICIENT 1"/>
    <property type="match status" value="1"/>
</dbReference>
<evidence type="ECO:0000259" key="10">
    <source>
        <dbReference type="Pfam" id="PF20451"/>
    </source>
</evidence>
<gene>
    <name evidence="13" type="primary">LOC120260696</name>
</gene>
<dbReference type="PANTHER" id="PTHR31713">
    <property type="entry name" value="OS02G0177800 PROTEIN"/>
    <property type="match status" value="1"/>
</dbReference>
<evidence type="ECO:0000313" key="13">
    <source>
        <dbReference type="RefSeq" id="XP_039124173.1"/>
    </source>
</evidence>
<feature type="domain" description="Calmodulin binding protein-like N-terminal" evidence="9">
    <location>
        <begin position="88"/>
        <end position="235"/>
    </location>
</feature>
<evidence type="ECO:0000259" key="9">
    <source>
        <dbReference type="Pfam" id="PF07887"/>
    </source>
</evidence>
<reference evidence="13" key="1">
    <citation type="submission" date="2025-08" db="UniProtKB">
        <authorList>
            <consortium name="RefSeq"/>
        </authorList>
    </citation>
    <scope>IDENTIFICATION</scope>
</reference>
<dbReference type="Pfam" id="PF07887">
    <property type="entry name" value="Calmodulin_bind"/>
    <property type="match status" value="1"/>
</dbReference>
<keyword evidence="5" id="KW-0010">Activator</keyword>
<keyword evidence="3" id="KW-0805">Transcription regulation</keyword>
<evidence type="ECO:0000256" key="7">
    <source>
        <dbReference type="ARBA" id="ARBA00023242"/>
    </source>
</evidence>
<evidence type="ECO:0000259" key="11">
    <source>
        <dbReference type="Pfam" id="PF20452"/>
    </source>
</evidence>
<feature type="compositionally biased region" description="Basic and acidic residues" evidence="8">
    <location>
        <begin position="1"/>
        <end position="16"/>
    </location>
</feature>
<comment type="subcellular location">
    <subcellularLocation>
        <location evidence="1">Nucleus</location>
    </subcellularLocation>
</comment>
<organism evidence="12 13">
    <name type="scientific">Dioscorea cayennensis subsp. rotundata</name>
    <name type="common">White Guinea yam</name>
    <name type="synonym">Dioscorea rotundata</name>
    <dbReference type="NCBI Taxonomy" id="55577"/>
    <lineage>
        <taxon>Eukaryota</taxon>
        <taxon>Viridiplantae</taxon>
        <taxon>Streptophyta</taxon>
        <taxon>Embryophyta</taxon>
        <taxon>Tracheophyta</taxon>
        <taxon>Spermatophyta</taxon>
        <taxon>Magnoliopsida</taxon>
        <taxon>Liliopsida</taxon>
        <taxon>Dioscoreales</taxon>
        <taxon>Dioscoreaceae</taxon>
        <taxon>Dioscorea</taxon>
    </lineage>
</organism>
<dbReference type="GeneID" id="120260696"/>
<dbReference type="InterPro" id="IPR046829">
    <property type="entry name" value="Calmod_bind_C"/>
</dbReference>
<keyword evidence="6" id="KW-0804">Transcription</keyword>
<feature type="domain" description="Calmodulin binding protein central" evidence="10">
    <location>
        <begin position="248"/>
        <end position="312"/>
    </location>
</feature>
<dbReference type="Pfam" id="PF20452">
    <property type="entry name" value="Calmod_bind_C"/>
    <property type="match status" value="1"/>
</dbReference>
<dbReference type="AlphaFoldDB" id="A0AB40BC09"/>
<dbReference type="GO" id="GO:0005634">
    <property type="term" value="C:nucleus"/>
    <property type="evidence" value="ECO:0007669"/>
    <property type="project" value="UniProtKB-SubCell"/>
</dbReference>
<comment type="similarity">
    <text evidence="2">Belongs to the plant ACBP60 protein family.</text>
</comment>
<dbReference type="GO" id="GO:0003700">
    <property type="term" value="F:DNA-binding transcription factor activity"/>
    <property type="evidence" value="ECO:0007669"/>
    <property type="project" value="TreeGrafter"/>
</dbReference>